<organism evidence="3 4">
    <name type="scientific">Hevea brasiliensis</name>
    <name type="common">Para rubber tree</name>
    <name type="synonym">Siphonia brasiliensis</name>
    <dbReference type="NCBI Taxonomy" id="3981"/>
    <lineage>
        <taxon>Eukaryota</taxon>
        <taxon>Viridiplantae</taxon>
        <taxon>Streptophyta</taxon>
        <taxon>Embryophyta</taxon>
        <taxon>Tracheophyta</taxon>
        <taxon>Spermatophyta</taxon>
        <taxon>Magnoliopsida</taxon>
        <taxon>eudicotyledons</taxon>
        <taxon>Gunneridae</taxon>
        <taxon>Pentapetalae</taxon>
        <taxon>rosids</taxon>
        <taxon>fabids</taxon>
        <taxon>Malpighiales</taxon>
        <taxon>Euphorbiaceae</taxon>
        <taxon>Crotonoideae</taxon>
        <taxon>Micrandreae</taxon>
        <taxon>Hevea</taxon>
    </lineage>
</organism>
<keyword evidence="2" id="KW-0040">ANK repeat</keyword>
<evidence type="ECO:0000313" key="4">
    <source>
        <dbReference type="Proteomes" id="UP000467840"/>
    </source>
</evidence>
<gene>
    <name evidence="3" type="ORF">GH714_028587</name>
</gene>
<reference evidence="3 4" key="1">
    <citation type="journal article" date="2020" name="Mol. Plant">
        <title>The Chromosome-Based Rubber Tree Genome Provides New Insights into Spurge Genome Evolution and Rubber Biosynthesis.</title>
        <authorList>
            <person name="Liu J."/>
            <person name="Shi C."/>
            <person name="Shi C.C."/>
            <person name="Li W."/>
            <person name="Zhang Q.J."/>
            <person name="Zhang Y."/>
            <person name="Li K."/>
            <person name="Lu H.F."/>
            <person name="Shi C."/>
            <person name="Zhu S.T."/>
            <person name="Xiao Z.Y."/>
            <person name="Nan H."/>
            <person name="Yue Y."/>
            <person name="Zhu X.G."/>
            <person name="Wu Y."/>
            <person name="Hong X.N."/>
            <person name="Fan G.Y."/>
            <person name="Tong Y."/>
            <person name="Zhang D."/>
            <person name="Mao C.L."/>
            <person name="Liu Y.L."/>
            <person name="Hao S.J."/>
            <person name="Liu W.Q."/>
            <person name="Lv M.Q."/>
            <person name="Zhang H.B."/>
            <person name="Liu Y."/>
            <person name="Hu-Tang G.R."/>
            <person name="Wang J.P."/>
            <person name="Wang J.H."/>
            <person name="Sun Y.H."/>
            <person name="Ni S.B."/>
            <person name="Chen W.B."/>
            <person name="Zhang X.C."/>
            <person name="Jiao Y.N."/>
            <person name="Eichler E.E."/>
            <person name="Li G.H."/>
            <person name="Liu X."/>
            <person name="Gao L.Z."/>
        </authorList>
    </citation>
    <scope>NUCLEOTIDE SEQUENCE [LARGE SCALE GENOMIC DNA]</scope>
    <source>
        <strain evidence="4">cv. GT1</strain>
        <tissue evidence="3">Leaf</tissue>
    </source>
</reference>
<name>A0A6A6M3P2_HEVBR</name>
<dbReference type="EMBL" id="JAAGAX010000008">
    <property type="protein sequence ID" value="KAF2307437.1"/>
    <property type="molecule type" value="Genomic_DNA"/>
</dbReference>
<dbReference type="Gene3D" id="1.25.40.20">
    <property type="entry name" value="Ankyrin repeat-containing domain"/>
    <property type="match status" value="1"/>
</dbReference>
<dbReference type="AlphaFoldDB" id="A0A6A6M3P2"/>
<keyword evidence="4" id="KW-1185">Reference proteome</keyword>
<evidence type="ECO:0000313" key="3">
    <source>
        <dbReference type="EMBL" id="KAF2307437.1"/>
    </source>
</evidence>
<dbReference type="PANTHER" id="PTHR24186:SF38">
    <property type="entry name" value="ANKYRIN REPEAT FAMILY PROTEIN"/>
    <property type="match status" value="1"/>
</dbReference>
<proteinExistence type="predicted"/>
<sequence>MKKDQDGRNPLHHAVIKVSVEVVRKLPDGCPESPLEVTVQRENLFHLAVKNRVSASDELLSELFGGKYTEYPLNLADKEGNTVLHWASVREQIRIIRFLNALLRRECCQLNWAYTFGSSSG</sequence>
<keyword evidence="1" id="KW-0677">Repeat</keyword>
<dbReference type="Proteomes" id="UP000467840">
    <property type="component" value="Chromosome 9"/>
</dbReference>
<protein>
    <submittedName>
        <fullName evidence="3">Uncharacterized protein</fullName>
    </submittedName>
</protein>
<evidence type="ECO:0000256" key="2">
    <source>
        <dbReference type="ARBA" id="ARBA00023043"/>
    </source>
</evidence>
<dbReference type="GO" id="GO:0005886">
    <property type="term" value="C:plasma membrane"/>
    <property type="evidence" value="ECO:0007669"/>
    <property type="project" value="TreeGrafter"/>
</dbReference>
<dbReference type="PANTHER" id="PTHR24186">
    <property type="entry name" value="PROTEIN PHOSPHATASE 1 REGULATORY SUBUNIT"/>
    <property type="match status" value="1"/>
</dbReference>
<comment type="caution">
    <text evidence="3">The sequence shown here is derived from an EMBL/GenBank/DDBJ whole genome shotgun (WGS) entry which is preliminary data.</text>
</comment>
<dbReference type="SUPFAM" id="SSF48403">
    <property type="entry name" value="Ankyrin repeat"/>
    <property type="match status" value="1"/>
</dbReference>
<dbReference type="InterPro" id="IPR036770">
    <property type="entry name" value="Ankyrin_rpt-contain_sf"/>
</dbReference>
<evidence type="ECO:0000256" key="1">
    <source>
        <dbReference type="ARBA" id="ARBA00022737"/>
    </source>
</evidence>
<accession>A0A6A6M3P2</accession>